<gene>
    <name evidence="2" type="ORF">B7Z12_09395</name>
</gene>
<protein>
    <recommendedName>
        <fullName evidence="4">Competence protein CoiA-like family protein</fullName>
    </recommendedName>
</protein>
<feature type="coiled-coil region" evidence="1">
    <location>
        <begin position="231"/>
        <end position="258"/>
    </location>
</feature>
<accession>A0A258D798</accession>
<feature type="coiled-coil region" evidence="1">
    <location>
        <begin position="497"/>
        <end position="527"/>
    </location>
</feature>
<dbReference type="EMBL" id="NCDQ01000128">
    <property type="protein sequence ID" value="OYX03671.1"/>
    <property type="molecule type" value="Genomic_DNA"/>
</dbReference>
<dbReference type="Proteomes" id="UP000215616">
    <property type="component" value="Unassembled WGS sequence"/>
</dbReference>
<reference evidence="2 3" key="1">
    <citation type="submission" date="2017-03" db="EMBL/GenBank/DDBJ databases">
        <title>Lifting the veil on microbial sulfur biogeochemistry in mining wastewaters.</title>
        <authorList>
            <person name="Kantor R.S."/>
            <person name="Colenbrander Nelson T."/>
            <person name="Marshall S."/>
            <person name="Bennett D."/>
            <person name="Apte S."/>
            <person name="Camacho D."/>
            <person name="Thomas B.C."/>
            <person name="Warren L.A."/>
            <person name="Banfield J.F."/>
        </authorList>
    </citation>
    <scope>NUCLEOTIDE SEQUENCE [LARGE SCALE GENOMIC DNA]</scope>
    <source>
        <strain evidence="2">32-67-7</strain>
    </source>
</reference>
<comment type="caution">
    <text evidence="2">The sequence shown here is derived from an EMBL/GenBank/DDBJ whole genome shotgun (WGS) entry which is preliminary data.</text>
</comment>
<evidence type="ECO:0000256" key="1">
    <source>
        <dbReference type="SAM" id="Coils"/>
    </source>
</evidence>
<evidence type="ECO:0008006" key="4">
    <source>
        <dbReference type="Google" id="ProtNLM"/>
    </source>
</evidence>
<dbReference type="AlphaFoldDB" id="A0A258D798"/>
<proteinExistence type="predicted"/>
<evidence type="ECO:0000313" key="3">
    <source>
        <dbReference type="Proteomes" id="UP000215616"/>
    </source>
</evidence>
<sequence length="651" mass="72007">MHETGKTALHAKTSTAAETAPLRITPLGHVDHSDYGEKGVKLVYAERPDRSLVRVDQLEEPRPPLICPLCRTPVHGCTSKKGLRFFRHNAGGEGCGGPETNAHLWAKAELLKARKVFLPAAISAYPGVELELQAARWFEFVDIEVEVRRGDLIPDLVAKAISADGEHFEFWIEVYVTHKCGAPKIAKIKAAGPEAIEIDLSHFRTSYDAAAIREALLEGPKRSWLHNRAIEADFEERTKRAEADRARQEAEAERKTAALIQAFRDARAIAPSATDKGVVAKIEELGLSDVIGLATPRSAFAVPERVWQAMLWDKLVVTPLAAKKSPSPLKPAETLSILRRYLPPGLSGFIDRDQINAVKAIEPGFVAPQDAVMSYFRALERKGDFWCLDFPKWHVSGPRQEMIRAHFERKRQAIDQGKALRRRIEALLHQSPEKVRINLDVWFEQPCLEGVSPSRLIGMGDPGWRRLDAAVQDLERMVTGQPVDDLLGLPLGPIRAQAALRKAQADAEEARRRAERAAKEADERVAALVVLAEHRLGAVAQTWLSSGPEGGPSFRELAAQSSAGLTKAQNALWVKVAQLADEAEKARRFSLNLAEISRRAGHIYDDVKKALFLNTTRRELGGKAPKDAVADDEGLRASLALLPRKPERRGH</sequence>
<keyword evidence="1" id="KW-0175">Coiled coil</keyword>
<organism evidence="2 3">
    <name type="scientific">Caulobacter vibrioides</name>
    <name type="common">Caulobacter crescentus</name>
    <dbReference type="NCBI Taxonomy" id="155892"/>
    <lineage>
        <taxon>Bacteria</taxon>
        <taxon>Pseudomonadati</taxon>
        <taxon>Pseudomonadota</taxon>
        <taxon>Alphaproteobacteria</taxon>
        <taxon>Caulobacterales</taxon>
        <taxon>Caulobacteraceae</taxon>
        <taxon>Caulobacter</taxon>
    </lineage>
</organism>
<evidence type="ECO:0000313" key="2">
    <source>
        <dbReference type="EMBL" id="OYX03671.1"/>
    </source>
</evidence>
<name>A0A258D798_CAUVI</name>